<protein>
    <submittedName>
        <fullName evidence="1">Uncharacterized protein</fullName>
    </submittedName>
</protein>
<proteinExistence type="predicted"/>
<organism evidence="1 2">
    <name type="scientific">Phytophthora megakarya</name>
    <dbReference type="NCBI Taxonomy" id="4795"/>
    <lineage>
        <taxon>Eukaryota</taxon>
        <taxon>Sar</taxon>
        <taxon>Stramenopiles</taxon>
        <taxon>Oomycota</taxon>
        <taxon>Peronosporomycetes</taxon>
        <taxon>Peronosporales</taxon>
        <taxon>Peronosporaceae</taxon>
        <taxon>Phytophthora</taxon>
    </lineage>
</organism>
<sequence>MFYYTLFDRDLRDFITNNNMDDPNTRASVRVQGRVLWMRNDQVNNETRSH</sequence>
<accession>A0A225UTX9</accession>
<name>A0A225UTX9_9STRA</name>
<gene>
    <name evidence="1" type="ORF">PHMEG_00033305</name>
</gene>
<reference evidence="2" key="1">
    <citation type="submission" date="2017-03" db="EMBL/GenBank/DDBJ databases">
        <title>Phytopthora megakarya and P. palmivora, two closely related causual agents of cacao black pod achieved similar genome size and gene model numbers by different mechanisms.</title>
        <authorList>
            <person name="Ali S."/>
            <person name="Shao J."/>
            <person name="Larry D.J."/>
            <person name="Kronmiller B."/>
            <person name="Shen D."/>
            <person name="Strem M.D."/>
            <person name="Melnick R.L."/>
            <person name="Guiltinan M.J."/>
            <person name="Tyler B.M."/>
            <person name="Meinhardt L.W."/>
            <person name="Bailey B.A."/>
        </authorList>
    </citation>
    <scope>NUCLEOTIDE SEQUENCE [LARGE SCALE GENOMIC DNA]</scope>
    <source>
        <strain evidence="2">zdho120</strain>
    </source>
</reference>
<evidence type="ECO:0000313" key="1">
    <source>
        <dbReference type="EMBL" id="OWY96427.1"/>
    </source>
</evidence>
<evidence type="ECO:0000313" key="2">
    <source>
        <dbReference type="Proteomes" id="UP000198211"/>
    </source>
</evidence>
<keyword evidence="2" id="KW-1185">Reference proteome</keyword>
<dbReference type="AlphaFoldDB" id="A0A225UTX9"/>
<dbReference type="EMBL" id="NBNE01011647">
    <property type="protein sequence ID" value="OWY96427.1"/>
    <property type="molecule type" value="Genomic_DNA"/>
</dbReference>
<dbReference type="Proteomes" id="UP000198211">
    <property type="component" value="Unassembled WGS sequence"/>
</dbReference>
<comment type="caution">
    <text evidence="1">The sequence shown here is derived from an EMBL/GenBank/DDBJ whole genome shotgun (WGS) entry which is preliminary data.</text>
</comment>